<evidence type="ECO:0000313" key="2">
    <source>
        <dbReference type="EMBL" id="AQS40550.1"/>
    </source>
</evidence>
<protein>
    <recommendedName>
        <fullName evidence="4">DUF2986 domain-containing protein</fullName>
    </recommendedName>
</protein>
<evidence type="ECO:0008006" key="4">
    <source>
        <dbReference type="Google" id="ProtNLM"/>
    </source>
</evidence>
<gene>
    <name evidence="2" type="ORF">Sps_05486</name>
</gene>
<name>A0A1S6HYC0_9GAMM</name>
<dbReference type="Proteomes" id="UP000189545">
    <property type="component" value="Chromosome"/>
</dbReference>
<evidence type="ECO:0000256" key="1">
    <source>
        <dbReference type="SAM" id="MobiDB-lite"/>
    </source>
</evidence>
<dbReference type="Pfam" id="PF11661">
    <property type="entry name" value="DUF2986"/>
    <property type="match status" value="1"/>
</dbReference>
<dbReference type="AlphaFoldDB" id="A0A1S6HYC0"/>
<organism evidence="2 3">
    <name type="scientific">Shewanella psychrophila</name>
    <dbReference type="NCBI Taxonomy" id="225848"/>
    <lineage>
        <taxon>Bacteria</taxon>
        <taxon>Pseudomonadati</taxon>
        <taxon>Pseudomonadota</taxon>
        <taxon>Gammaproteobacteria</taxon>
        <taxon>Alteromonadales</taxon>
        <taxon>Shewanellaceae</taxon>
        <taxon>Shewanella</taxon>
    </lineage>
</organism>
<dbReference type="InterPro" id="IPR021677">
    <property type="entry name" value="DUF2986"/>
</dbReference>
<feature type="compositionally biased region" description="Basic residues" evidence="1">
    <location>
        <begin position="1"/>
        <end position="26"/>
    </location>
</feature>
<keyword evidence="3" id="KW-1185">Reference proteome</keyword>
<dbReference type="KEGG" id="spsw:Sps_05486"/>
<reference evidence="2 3" key="1">
    <citation type="submission" date="2016-03" db="EMBL/GenBank/DDBJ databases">
        <title>Complete genome sequence of Shewanella psychrophila WP2, a deep sea bacterium isolated from west Pacific sediment.</title>
        <authorList>
            <person name="Xu G."/>
            <person name="Jian H."/>
        </authorList>
    </citation>
    <scope>NUCLEOTIDE SEQUENCE [LARGE SCALE GENOMIC DNA]</scope>
    <source>
        <strain evidence="2 3">WP2</strain>
    </source>
</reference>
<dbReference type="OrthoDB" id="6107736at2"/>
<dbReference type="EMBL" id="CP014782">
    <property type="protein sequence ID" value="AQS40550.1"/>
    <property type="molecule type" value="Genomic_DNA"/>
</dbReference>
<evidence type="ECO:0000313" key="3">
    <source>
        <dbReference type="Proteomes" id="UP000189545"/>
    </source>
</evidence>
<proteinExistence type="predicted"/>
<feature type="region of interest" description="Disordered" evidence="1">
    <location>
        <begin position="1"/>
        <end position="63"/>
    </location>
</feature>
<dbReference type="RefSeq" id="WP_077755327.1">
    <property type="nucleotide sequence ID" value="NZ_CP014782.1"/>
</dbReference>
<feature type="compositionally biased region" description="Basic and acidic residues" evidence="1">
    <location>
        <begin position="48"/>
        <end position="57"/>
    </location>
</feature>
<accession>A0A1S6HYC0</accession>
<feature type="compositionally biased region" description="Basic and acidic residues" evidence="1">
    <location>
        <begin position="32"/>
        <end position="41"/>
    </location>
</feature>
<sequence>MNRTKKITLNFKKKSKKANAKLHSSNKPKYISKAERERLDEGELTETGIDHGADKSSEPASET</sequence>